<name>A0A1R2BX80_9CILI</name>
<keyword evidence="1" id="KW-1133">Transmembrane helix</keyword>
<proteinExistence type="predicted"/>
<feature type="transmembrane region" description="Helical" evidence="1">
    <location>
        <begin position="117"/>
        <end position="141"/>
    </location>
</feature>
<evidence type="ECO:0000313" key="3">
    <source>
        <dbReference type="Proteomes" id="UP000187209"/>
    </source>
</evidence>
<feature type="transmembrane region" description="Helical" evidence="1">
    <location>
        <begin position="53"/>
        <end position="74"/>
    </location>
</feature>
<feature type="transmembrane region" description="Helical" evidence="1">
    <location>
        <begin position="86"/>
        <end position="105"/>
    </location>
</feature>
<keyword evidence="1" id="KW-0472">Membrane</keyword>
<dbReference type="Proteomes" id="UP000187209">
    <property type="component" value="Unassembled WGS sequence"/>
</dbReference>
<evidence type="ECO:0000256" key="1">
    <source>
        <dbReference type="SAM" id="Phobius"/>
    </source>
</evidence>
<keyword evidence="1" id="KW-0812">Transmembrane</keyword>
<protein>
    <submittedName>
        <fullName evidence="2">Uncharacterized protein</fullName>
    </submittedName>
</protein>
<keyword evidence="3" id="KW-1185">Reference proteome</keyword>
<organism evidence="2 3">
    <name type="scientific">Stentor coeruleus</name>
    <dbReference type="NCBI Taxonomy" id="5963"/>
    <lineage>
        <taxon>Eukaryota</taxon>
        <taxon>Sar</taxon>
        <taxon>Alveolata</taxon>
        <taxon>Ciliophora</taxon>
        <taxon>Postciliodesmatophora</taxon>
        <taxon>Heterotrichea</taxon>
        <taxon>Heterotrichida</taxon>
        <taxon>Stentoridae</taxon>
        <taxon>Stentor</taxon>
    </lineage>
</organism>
<feature type="transmembrane region" description="Helical" evidence="1">
    <location>
        <begin position="12"/>
        <end position="41"/>
    </location>
</feature>
<accession>A0A1R2BX80</accession>
<sequence length="213" mass="24617">MKISPAHRFFCFNLVLGCKVIAVIQILKCFITIAIASYYLITQGLSLLAIHHITISCIFCICAYSSANVLILFYQKSHNWDKLKRFYSTIYCGNILWIIEYIVMIQVFKELNDDSIYFLYLCFPTAYCILFQDVYCAYIVYSCKKYIEYYRIYRTVANNNSSIPSIPVATECILEIGIPENNNVIVPNTAVIHDFTDKPIQNKNSEPKVELSK</sequence>
<dbReference type="EMBL" id="MPUH01000382">
    <property type="protein sequence ID" value="OMJ81413.1"/>
    <property type="molecule type" value="Genomic_DNA"/>
</dbReference>
<evidence type="ECO:0000313" key="2">
    <source>
        <dbReference type="EMBL" id="OMJ81413.1"/>
    </source>
</evidence>
<gene>
    <name evidence="2" type="ORF">SteCoe_18152</name>
</gene>
<reference evidence="2 3" key="1">
    <citation type="submission" date="2016-11" db="EMBL/GenBank/DDBJ databases">
        <title>The macronuclear genome of Stentor coeruleus: a giant cell with tiny introns.</title>
        <authorList>
            <person name="Slabodnick M."/>
            <person name="Ruby J.G."/>
            <person name="Reiff S.B."/>
            <person name="Swart E.C."/>
            <person name="Gosai S."/>
            <person name="Prabakaran S."/>
            <person name="Witkowska E."/>
            <person name="Larue G.E."/>
            <person name="Fisher S."/>
            <person name="Freeman R.M."/>
            <person name="Gunawardena J."/>
            <person name="Chu W."/>
            <person name="Stover N.A."/>
            <person name="Gregory B.D."/>
            <person name="Nowacki M."/>
            <person name="Derisi J."/>
            <person name="Roy S.W."/>
            <person name="Marshall W.F."/>
            <person name="Sood P."/>
        </authorList>
    </citation>
    <scope>NUCLEOTIDE SEQUENCE [LARGE SCALE GENOMIC DNA]</scope>
    <source>
        <strain evidence="2">WM001</strain>
    </source>
</reference>
<dbReference type="AlphaFoldDB" id="A0A1R2BX80"/>
<comment type="caution">
    <text evidence="2">The sequence shown here is derived from an EMBL/GenBank/DDBJ whole genome shotgun (WGS) entry which is preliminary data.</text>
</comment>